<dbReference type="Proteomes" id="UP000664132">
    <property type="component" value="Unassembled WGS sequence"/>
</dbReference>
<reference evidence="2" key="1">
    <citation type="submission" date="2021-02" db="EMBL/GenBank/DDBJ databases">
        <title>Genome sequence Cadophora malorum strain M34.</title>
        <authorList>
            <person name="Stefanovic E."/>
            <person name="Vu D."/>
            <person name="Scully C."/>
            <person name="Dijksterhuis J."/>
            <person name="Roader J."/>
            <person name="Houbraken J."/>
        </authorList>
    </citation>
    <scope>NUCLEOTIDE SEQUENCE</scope>
    <source>
        <strain evidence="2">M34</strain>
    </source>
</reference>
<evidence type="ECO:0000313" key="2">
    <source>
        <dbReference type="EMBL" id="KAG4415793.1"/>
    </source>
</evidence>
<feature type="compositionally biased region" description="Polar residues" evidence="1">
    <location>
        <begin position="115"/>
        <end position="153"/>
    </location>
</feature>
<protein>
    <submittedName>
        <fullName evidence="2">Uncharacterized protein</fullName>
    </submittedName>
</protein>
<comment type="caution">
    <text evidence="2">The sequence shown here is derived from an EMBL/GenBank/DDBJ whole genome shotgun (WGS) entry which is preliminary data.</text>
</comment>
<dbReference type="EMBL" id="JAFJYH010000208">
    <property type="protein sequence ID" value="KAG4415793.1"/>
    <property type="molecule type" value="Genomic_DNA"/>
</dbReference>
<feature type="region of interest" description="Disordered" evidence="1">
    <location>
        <begin position="115"/>
        <end position="181"/>
    </location>
</feature>
<feature type="region of interest" description="Disordered" evidence="1">
    <location>
        <begin position="473"/>
        <end position="499"/>
    </location>
</feature>
<feature type="compositionally biased region" description="Acidic residues" evidence="1">
    <location>
        <begin position="45"/>
        <end position="67"/>
    </location>
</feature>
<dbReference type="AlphaFoldDB" id="A0A8H7TBG8"/>
<proteinExistence type="predicted"/>
<keyword evidence="3" id="KW-1185">Reference proteome</keyword>
<gene>
    <name evidence="2" type="ORF">IFR04_011093</name>
</gene>
<accession>A0A8H7TBG8</accession>
<evidence type="ECO:0000313" key="3">
    <source>
        <dbReference type="Proteomes" id="UP000664132"/>
    </source>
</evidence>
<organism evidence="2 3">
    <name type="scientific">Cadophora malorum</name>
    <dbReference type="NCBI Taxonomy" id="108018"/>
    <lineage>
        <taxon>Eukaryota</taxon>
        <taxon>Fungi</taxon>
        <taxon>Dikarya</taxon>
        <taxon>Ascomycota</taxon>
        <taxon>Pezizomycotina</taxon>
        <taxon>Leotiomycetes</taxon>
        <taxon>Helotiales</taxon>
        <taxon>Ploettnerulaceae</taxon>
        <taxon>Cadophora</taxon>
    </lineage>
</organism>
<evidence type="ECO:0000256" key="1">
    <source>
        <dbReference type="SAM" id="MobiDB-lite"/>
    </source>
</evidence>
<sequence>MDTPRSSYYSFTATSHSRESPSVHYDEEDSMESNESGYGARGTGEDDGEVDDEEDEEENEDSEDDEIFFSGYSPDTMRTLESKFMSLFSHDPKDVPELLEHFQTLIVSELEVKTATNSTSETPSSGAGTFDQGSIGSCSMSTPTSSMLSNGSPNLKRERKKDDDDQKQRRTRQKQTSDQEVLHFAYEERLIDHIQQQNPCSPRSKSLKEGINPPEWASIKNLLKAKKTKSASEKMDYEKAKWNELFKIIFPGVDLPESPYNELYMPPSKASVTIDHVLGSLERHVEERIESHDLQRDSEVHRGIRDLLASFRHRQESLTTPRESVSLGSPESHYQQTLELPASNFHFRATSAALNFRQYSTDPIVSQQLASHSPAPLTASEDLVWRSNLNEVAQIEQVGHQVDCGEFHTSSANMSSDMVLDMESLPPDELLSADMMFNDYDMHLPDHFGDGNHEFDFDEQLETSSLSEMLASENDATPESFIEERWKNKHQGNKILRQP</sequence>
<name>A0A8H7TBG8_9HELO</name>
<dbReference type="OrthoDB" id="3558302at2759"/>
<feature type="compositionally biased region" description="Polar residues" evidence="1">
    <location>
        <begin position="1"/>
        <end position="15"/>
    </location>
</feature>
<feature type="compositionally biased region" description="Basic and acidic residues" evidence="1">
    <location>
        <begin position="16"/>
        <end position="25"/>
    </location>
</feature>
<feature type="region of interest" description="Disordered" evidence="1">
    <location>
        <begin position="1"/>
        <end position="73"/>
    </location>
</feature>